<dbReference type="EMBL" id="UINC01206014">
    <property type="protein sequence ID" value="SVE27451.1"/>
    <property type="molecule type" value="Genomic_DNA"/>
</dbReference>
<organism evidence="1">
    <name type="scientific">marine metagenome</name>
    <dbReference type="NCBI Taxonomy" id="408172"/>
    <lineage>
        <taxon>unclassified sequences</taxon>
        <taxon>metagenomes</taxon>
        <taxon>ecological metagenomes</taxon>
    </lineage>
</organism>
<feature type="non-terminal residue" evidence="1">
    <location>
        <position position="30"/>
    </location>
</feature>
<sequence length="30" mass="3259">MAARAGIKQDWFRPVLLSTLVCVVTVMPGV</sequence>
<proteinExistence type="predicted"/>
<protein>
    <submittedName>
        <fullName evidence="1">Uncharacterized protein</fullName>
    </submittedName>
</protein>
<evidence type="ECO:0000313" key="1">
    <source>
        <dbReference type="EMBL" id="SVE27451.1"/>
    </source>
</evidence>
<name>A0A383C5K2_9ZZZZ</name>
<accession>A0A383C5K2</accession>
<gene>
    <name evidence="1" type="ORF">METZ01_LOCUS480305</name>
</gene>
<reference evidence="1" key="1">
    <citation type="submission" date="2018-05" db="EMBL/GenBank/DDBJ databases">
        <authorList>
            <person name="Lanie J.A."/>
            <person name="Ng W.-L."/>
            <person name="Kazmierczak K.M."/>
            <person name="Andrzejewski T.M."/>
            <person name="Davidsen T.M."/>
            <person name="Wayne K.J."/>
            <person name="Tettelin H."/>
            <person name="Glass J.I."/>
            <person name="Rusch D."/>
            <person name="Podicherti R."/>
            <person name="Tsui H.-C.T."/>
            <person name="Winkler M.E."/>
        </authorList>
    </citation>
    <scope>NUCLEOTIDE SEQUENCE</scope>
</reference>
<dbReference type="AlphaFoldDB" id="A0A383C5K2"/>